<dbReference type="Gene3D" id="3.40.1350.120">
    <property type="match status" value="1"/>
</dbReference>
<sequence>MQVFQTQPNTRMSKASGGTRNYSGNPKTMAKRESEFQAIVSTGNYKDSYFDKSGGYYVVHNNHNKIADPNTNKEMYAAEVLAKKGYRVYLMSEMSYITGAKKTDGFKEHAVMDMKTINSASAYKVENALKSAAKQGAEVAILIQNNKAMTKEYVKDQISMYLTHAKGNERGNLKEVIVVGLSGNVHRHKL</sequence>
<proteinExistence type="predicted"/>
<protein>
    <submittedName>
        <fullName evidence="2">CDI toxin-like protein</fullName>
    </submittedName>
</protein>
<reference evidence="2" key="1">
    <citation type="journal article" date="2021" name="Proc. Natl. Acad. Sci. U.S.A.">
        <title>A Catalog of Tens of Thousands of Viruses from Human Metagenomes Reveals Hidden Associations with Chronic Diseases.</title>
        <authorList>
            <person name="Tisza M.J."/>
            <person name="Buck C.B."/>
        </authorList>
    </citation>
    <scope>NUCLEOTIDE SEQUENCE</scope>
    <source>
        <strain evidence="2">CtKHH22</strain>
    </source>
</reference>
<name>A0A8S5Q1I2_9CAUD</name>
<feature type="compositionally biased region" description="Polar residues" evidence="1">
    <location>
        <begin position="1"/>
        <end position="26"/>
    </location>
</feature>
<organism evidence="2">
    <name type="scientific">Siphoviridae sp. ctKHH22</name>
    <dbReference type="NCBI Taxonomy" id="2825439"/>
    <lineage>
        <taxon>Viruses</taxon>
        <taxon>Duplodnaviria</taxon>
        <taxon>Heunggongvirae</taxon>
        <taxon>Uroviricota</taxon>
        <taxon>Caudoviricetes</taxon>
    </lineage>
</organism>
<accession>A0A8S5Q1I2</accession>
<feature type="region of interest" description="Disordered" evidence="1">
    <location>
        <begin position="1"/>
        <end position="28"/>
    </location>
</feature>
<evidence type="ECO:0000256" key="1">
    <source>
        <dbReference type="SAM" id="MobiDB-lite"/>
    </source>
</evidence>
<dbReference type="EMBL" id="BK015563">
    <property type="protein sequence ID" value="DAE13026.1"/>
    <property type="molecule type" value="Genomic_DNA"/>
</dbReference>
<evidence type="ECO:0000313" key="2">
    <source>
        <dbReference type="EMBL" id="DAE13026.1"/>
    </source>
</evidence>